<keyword evidence="3" id="KW-0645">Protease</keyword>
<dbReference type="GO" id="GO:0005829">
    <property type="term" value="C:cytosol"/>
    <property type="evidence" value="ECO:0007669"/>
    <property type="project" value="TreeGrafter"/>
</dbReference>
<feature type="domain" description="Peptidase S9 prolyl oligopeptidase catalytic" evidence="7">
    <location>
        <begin position="496"/>
        <end position="704"/>
    </location>
</feature>
<dbReference type="AlphaFoldDB" id="A0A5B8S3B9"/>
<evidence type="ECO:0000313" key="9">
    <source>
        <dbReference type="EMBL" id="QEA15979.1"/>
    </source>
</evidence>
<keyword evidence="5" id="KW-0720">Serine protease</keyword>
<dbReference type="Gene3D" id="3.40.50.1820">
    <property type="entry name" value="alpha/beta hydrolase"/>
    <property type="match status" value="1"/>
</dbReference>
<dbReference type="PANTHER" id="PTHR42881">
    <property type="entry name" value="PROLYL ENDOPEPTIDASE"/>
    <property type="match status" value="1"/>
</dbReference>
<protein>
    <recommendedName>
        <fullName evidence="2">prolyl oligopeptidase</fullName>
        <ecNumber evidence="2">3.4.21.26</ecNumber>
    </recommendedName>
</protein>
<dbReference type="PRINTS" id="PR00862">
    <property type="entry name" value="PROLIGOPTASE"/>
</dbReference>
<evidence type="ECO:0000259" key="7">
    <source>
        <dbReference type="Pfam" id="PF00326"/>
    </source>
</evidence>
<evidence type="ECO:0000256" key="5">
    <source>
        <dbReference type="ARBA" id="ARBA00022825"/>
    </source>
</evidence>
<organism evidence="9 10">
    <name type="scientific">Novosphingobium ginsenosidimutans</name>
    <dbReference type="NCBI Taxonomy" id="1176536"/>
    <lineage>
        <taxon>Bacteria</taxon>
        <taxon>Pseudomonadati</taxon>
        <taxon>Pseudomonadota</taxon>
        <taxon>Alphaproteobacteria</taxon>
        <taxon>Sphingomonadales</taxon>
        <taxon>Sphingomonadaceae</taxon>
        <taxon>Novosphingobium</taxon>
    </lineage>
</organism>
<evidence type="ECO:0000256" key="6">
    <source>
        <dbReference type="SAM" id="SignalP"/>
    </source>
</evidence>
<evidence type="ECO:0000256" key="2">
    <source>
        <dbReference type="ARBA" id="ARBA00011897"/>
    </source>
</evidence>
<evidence type="ECO:0000256" key="3">
    <source>
        <dbReference type="ARBA" id="ARBA00022670"/>
    </source>
</evidence>
<dbReference type="EC" id="3.4.21.26" evidence="2"/>
<name>A0A5B8S3B9_9SPHN</name>
<dbReference type="EMBL" id="CP042345">
    <property type="protein sequence ID" value="QEA15979.1"/>
    <property type="molecule type" value="Genomic_DNA"/>
</dbReference>
<dbReference type="GO" id="GO:0004252">
    <property type="term" value="F:serine-type endopeptidase activity"/>
    <property type="evidence" value="ECO:0007669"/>
    <property type="project" value="UniProtKB-EC"/>
</dbReference>
<sequence>MNRKLLVLAGSLAALLSHPVLAGETSPPTAPVEVVTDDYYGTKVDDPYRWMESGKDPRWMPWLKAQADHTAAAMARVPGRDGLFKSIQALSGEQVGVGMVRKAGQAVFIMRRDRGAEDPKLYVRLGKMAERVLVDPATVLGTPQALDWWVPSPDGRYVAVGLSKRGTEASVLHVVEVPTGKLLETRIPATDFGQVSWLPDSSGFGYLQLTGEQGTPSYYLNNVSKLHKLGSTGPDPLLFDRAKAPVALAPNDFAIVDFDRKTDTAVFAVFDGRRESKLYLTSRSALLAGKPEWRRVGDYEAQIEGAEVLGTDLWIKTTRDAPNGKILVTPLAQPDLATAREIRLPGNPVIERMLTVGNAVLVSTVEGAQNGLWRVSAAGEATRVALPFAGSANLLSKVEETGEAYIGLVGWLTPNDIYHMTPDGTLHRMNLTSSPEGYDPARYEARTLTTTARDGTTVPYTVIARKGTGAKGPGPLLIEAYGSYGYAYLPGFQTALMPFLDRGGTYVVAHVRGGGEFGRDWHYGGRGPTKANTWNDAIDVAETLVKTKLTIPKLMSIIGTSAGGVMVGQAVNTRPDLFTGAIANVGFMNPIRYVSEQNNADIPEWGGPITDAATFKTMFDLDPYQHIKAGTKYPATLVVSGLNDPRAATFHSAKYAARLAAATTSGEPVMLRIDFGAGHGMGSTRSQRDAMWADIYSFVLWQAGVKEFQPPR</sequence>
<dbReference type="Pfam" id="PF00326">
    <property type="entry name" value="Peptidase_S9"/>
    <property type="match status" value="1"/>
</dbReference>
<dbReference type="InterPro" id="IPR002470">
    <property type="entry name" value="Peptidase_S9A"/>
</dbReference>
<dbReference type="GO" id="GO:0070012">
    <property type="term" value="F:oligopeptidase activity"/>
    <property type="evidence" value="ECO:0007669"/>
    <property type="project" value="TreeGrafter"/>
</dbReference>
<dbReference type="OrthoDB" id="9801421at2"/>
<dbReference type="InterPro" id="IPR051167">
    <property type="entry name" value="Prolyl_oligopep/macrocyclase"/>
</dbReference>
<dbReference type="InterPro" id="IPR001375">
    <property type="entry name" value="Peptidase_S9_cat"/>
</dbReference>
<evidence type="ECO:0000313" key="10">
    <source>
        <dbReference type="Proteomes" id="UP000321172"/>
    </source>
</evidence>
<feature type="domain" description="Peptidase S9A N-terminal" evidence="8">
    <location>
        <begin position="27"/>
        <end position="423"/>
    </location>
</feature>
<keyword evidence="4" id="KW-0378">Hydrolase</keyword>
<dbReference type="InterPro" id="IPR023302">
    <property type="entry name" value="Pept_S9A_N"/>
</dbReference>
<accession>A0A5B8S3B9</accession>
<dbReference type="KEGG" id="ngf:FRF71_07450"/>
<dbReference type="PANTHER" id="PTHR42881:SF2">
    <property type="entry name" value="PROLYL ENDOPEPTIDASE"/>
    <property type="match status" value="1"/>
</dbReference>
<feature type="chain" id="PRO_5023139689" description="prolyl oligopeptidase" evidence="6">
    <location>
        <begin position="23"/>
        <end position="712"/>
    </location>
</feature>
<dbReference type="InterPro" id="IPR029058">
    <property type="entry name" value="AB_hydrolase_fold"/>
</dbReference>
<evidence type="ECO:0000256" key="4">
    <source>
        <dbReference type="ARBA" id="ARBA00022801"/>
    </source>
</evidence>
<dbReference type="RefSeq" id="WP_147090011.1">
    <property type="nucleotide sequence ID" value="NZ_BAABJD010000001.1"/>
</dbReference>
<keyword evidence="10" id="KW-1185">Reference proteome</keyword>
<gene>
    <name evidence="9" type="ORF">FRF71_07450</name>
</gene>
<dbReference type="SUPFAM" id="SSF53474">
    <property type="entry name" value="alpha/beta-Hydrolases"/>
    <property type="match status" value="1"/>
</dbReference>
<feature type="signal peptide" evidence="6">
    <location>
        <begin position="1"/>
        <end position="22"/>
    </location>
</feature>
<dbReference type="GO" id="GO:0006508">
    <property type="term" value="P:proteolysis"/>
    <property type="evidence" value="ECO:0007669"/>
    <property type="project" value="UniProtKB-KW"/>
</dbReference>
<proteinExistence type="predicted"/>
<keyword evidence="6" id="KW-0732">Signal</keyword>
<dbReference type="Proteomes" id="UP000321172">
    <property type="component" value="Chromosome"/>
</dbReference>
<dbReference type="SUPFAM" id="SSF50993">
    <property type="entry name" value="Peptidase/esterase 'gauge' domain"/>
    <property type="match status" value="1"/>
</dbReference>
<evidence type="ECO:0000256" key="1">
    <source>
        <dbReference type="ARBA" id="ARBA00001070"/>
    </source>
</evidence>
<reference evidence="9 10" key="1">
    <citation type="journal article" date="2013" name="J. Microbiol. Biotechnol.">
        <title>Novosphingobium ginsenosidimutans sp. nov., with the ability to convert ginsenoside.</title>
        <authorList>
            <person name="Kim J.K."/>
            <person name="He D."/>
            <person name="Liu Q.M."/>
            <person name="Park H.Y."/>
            <person name="Jung M.S."/>
            <person name="Yoon M.H."/>
            <person name="Kim S.C."/>
            <person name="Im W.T."/>
        </authorList>
    </citation>
    <scope>NUCLEOTIDE SEQUENCE [LARGE SCALE GENOMIC DNA]</scope>
    <source>
        <strain evidence="9 10">FW-6</strain>
    </source>
</reference>
<dbReference type="Pfam" id="PF02897">
    <property type="entry name" value="Peptidase_S9_N"/>
    <property type="match status" value="1"/>
</dbReference>
<evidence type="ECO:0000259" key="8">
    <source>
        <dbReference type="Pfam" id="PF02897"/>
    </source>
</evidence>
<dbReference type="Gene3D" id="2.130.10.120">
    <property type="entry name" value="Prolyl oligopeptidase, N-terminal domain"/>
    <property type="match status" value="1"/>
</dbReference>
<comment type="catalytic activity">
    <reaction evidence="1">
        <text>Hydrolysis of Pro-|-Xaa &gt;&gt; Ala-|-Xaa in oligopeptides.</text>
        <dbReference type="EC" id="3.4.21.26"/>
    </reaction>
</comment>